<feature type="region of interest" description="Disordered" evidence="1">
    <location>
        <begin position="261"/>
        <end position="300"/>
    </location>
</feature>
<name>A0A255EMX9_9ACTN</name>
<protein>
    <recommendedName>
        <fullName evidence="4">Transposase</fullName>
    </recommendedName>
</protein>
<evidence type="ECO:0000256" key="1">
    <source>
        <dbReference type="SAM" id="MobiDB-lite"/>
    </source>
</evidence>
<dbReference type="AlphaFoldDB" id="A0A255EMX9"/>
<dbReference type="EMBL" id="NMVJ01000009">
    <property type="protein sequence ID" value="OYN89473.1"/>
    <property type="molecule type" value="Genomic_DNA"/>
</dbReference>
<evidence type="ECO:0000313" key="2">
    <source>
        <dbReference type="EMBL" id="OYN89473.1"/>
    </source>
</evidence>
<gene>
    <name evidence="2" type="ORF">CGZ91_11335</name>
</gene>
<evidence type="ECO:0000313" key="3">
    <source>
        <dbReference type="Proteomes" id="UP000216300"/>
    </source>
</evidence>
<organism evidence="2 3">
    <name type="scientific">Parenemella sanctibonifatiensis</name>
    <dbReference type="NCBI Taxonomy" id="2016505"/>
    <lineage>
        <taxon>Bacteria</taxon>
        <taxon>Bacillati</taxon>
        <taxon>Actinomycetota</taxon>
        <taxon>Actinomycetes</taxon>
        <taxon>Propionibacteriales</taxon>
        <taxon>Propionibacteriaceae</taxon>
        <taxon>Parenemella</taxon>
    </lineage>
</organism>
<evidence type="ECO:0008006" key="4">
    <source>
        <dbReference type="Google" id="ProtNLM"/>
    </source>
</evidence>
<keyword evidence="3" id="KW-1185">Reference proteome</keyword>
<accession>A0A255EMX9</accession>
<dbReference type="Proteomes" id="UP000216300">
    <property type="component" value="Unassembled WGS sequence"/>
</dbReference>
<proteinExistence type="predicted"/>
<reference evidence="2 3" key="1">
    <citation type="submission" date="2017-07" db="EMBL/GenBank/DDBJ databases">
        <title>Draft whole genome sequences of clinical Proprionibacteriaceae strains.</title>
        <authorList>
            <person name="Bernier A.-M."/>
            <person name="Bernard K."/>
            <person name="Domingo M.-C."/>
        </authorList>
    </citation>
    <scope>NUCLEOTIDE SEQUENCE [LARGE SCALE GENOMIC DNA]</scope>
    <source>
        <strain evidence="2 3">NML 150081</strain>
    </source>
</reference>
<feature type="compositionally biased region" description="Polar residues" evidence="1">
    <location>
        <begin position="288"/>
        <end position="300"/>
    </location>
</feature>
<sequence length="300" mass="33722">MKRVLGHTPDEVLDDRGYSNCKAQNWTLPLHERGIKQVFDLHPNNRRVRPGPIKGTQWRDGLLLVSDKVTKHDAVPTRSPLESHAIKDKRAEMVVKRHAFSFGFEDWNLERGTVRLVGPAVRGQVRCVNHPASMRLKAVKQHSRGGRRTTRPTTAHVRGEDCACGKTKVVPITEVIRFYQPYVWGSPEWERAYGGRNLSETANSNFKDHHGRFSKGSIKVLGRNKIALALAFFVDAVNTRLIINMPTEFFERWTGSADPYLPDPDDPAWTDPDHQPPATRAGPEGRAVTTSPATLESIIS</sequence>
<comment type="caution">
    <text evidence="2">The sequence shown here is derived from an EMBL/GenBank/DDBJ whole genome shotgun (WGS) entry which is preliminary data.</text>
</comment>